<sequence>MEQREAFDGSHDATVVSNKISRYMYIYMYNMRLEGAGLNVRVNGHEGTNRYTAHLCPQQVSPSFFVPSFLLSSQTYQQVPVAASSSVPVSEFISRGSQETCSYSAVLHLRVL</sequence>
<dbReference type="OrthoDB" id="10332472at2759"/>
<protein>
    <submittedName>
        <fullName evidence="1">Uncharacterized protein</fullName>
    </submittedName>
</protein>
<accession>A0A7C8J7Q2</accession>
<dbReference type="Proteomes" id="UP000475325">
    <property type="component" value="Unassembled WGS sequence"/>
</dbReference>
<proteinExistence type="predicted"/>
<reference evidence="1 2" key="1">
    <citation type="submission" date="2019-06" db="EMBL/GenBank/DDBJ databases">
        <authorList>
            <person name="Palmer J.M."/>
        </authorList>
    </citation>
    <scope>NUCLEOTIDE SEQUENCE [LARGE SCALE GENOMIC DNA]</scope>
    <source>
        <strain evidence="1 2">TWF102</strain>
    </source>
</reference>
<evidence type="ECO:0000313" key="1">
    <source>
        <dbReference type="EMBL" id="KAF3094732.1"/>
    </source>
</evidence>
<organism evidence="1 2">
    <name type="scientific">Orbilia oligospora</name>
    <name type="common">Nematode-trapping fungus</name>
    <name type="synonym">Arthrobotrys oligospora</name>
    <dbReference type="NCBI Taxonomy" id="2813651"/>
    <lineage>
        <taxon>Eukaryota</taxon>
        <taxon>Fungi</taxon>
        <taxon>Dikarya</taxon>
        <taxon>Ascomycota</taxon>
        <taxon>Pezizomycotina</taxon>
        <taxon>Orbiliomycetes</taxon>
        <taxon>Orbiliales</taxon>
        <taxon>Orbiliaceae</taxon>
        <taxon>Orbilia</taxon>
    </lineage>
</organism>
<gene>
    <name evidence="1" type="ORF">TWF102_007522</name>
</gene>
<comment type="caution">
    <text evidence="1">The sequence shown here is derived from an EMBL/GenBank/DDBJ whole genome shotgun (WGS) entry which is preliminary data.</text>
</comment>
<dbReference type="AlphaFoldDB" id="A0A7C8J7Q2"/>
<name>A0A7C8J7Q2_ORBOL</name>
<dbReference type="EMBL" id="WIQW01000043">
    <property type="protein sequence ID" value="KAF3094732.1"/>
    <property type="molecule type" value="Genomic_DNA"/>
</dbReference>
<evidence type="ECO:0000313" key="2">
    <source>
        <dbReference type="Proteomes" id="UP000475325"/>
    </source>
</evidence>